<feature type="transmembrane region" description="Helical" evidence="5">
    <location>
        <begin position="317"/>
        <end position="336"/>
    </location>
</feature>
<evidence type="ECO:0000256" key="1">
    <source>
        <dbReference type="ARBA" id="ARBA00004127"/>
    </source>
</evidence>
<dbReference type="AlphaFoldDB" id="A0A948RU32"/>
<dbReference type="EMBL" id="JAHJDP010000012">
    <property type="protein sequence ID" value="MBU2689578.1"/>
    <property type="molecule type" value="Genomic_DNA"/>
</dbReference>
<feature type="transmembrane region" description="Helical" evidence="5">
    <location>
        <begin position="118"/>
        <end position="136"/>
    </location>
</feature>
<comment type="subcellular location">
    <subcellularLocation>
        <location evidence="5">Cell membrane</location>
        <topology evidence="5">Multi-pass membrane protein</topology>
    </subcellularLocation>
    <subcellularLocation>
        <location evidence="1">Endomembrane system</location>
        <topology evidence="1">Multi-pass membrane protein</topology>
    </subcellularLocation>
    <subcellularLocation>
        <location evidence="6">Membrane</location>
        <topology evidence="6">Multi-pass membrane protein</topology>
    </subcellularLocation>
</comment>
<dbReference type="GO" id="GO:0042773">
    <property type="term" value="P:ATP synthesis coupled electron transport"/>
    <property type="evidence" value="ECO:0007669"/>
    <property type="project" value="InterPro"/>
</dbReference>
<accession>A0A948RU32</accession>
<feature type="transmembrane region" description="Helical" evidence="5">
    <location>
        <begin position="475"/>
        <end position="495"/>
    </location>
</feature>
<comment type="catalytic activity">
    <reaction evidence="5">
        <text>a quinone + NADH + 5 H(+)(in) = a quinol + NAD(+) + 4 H(+)(out)</text>
        <dbReference type="Rhea" id="RHEA:57888"/>
        <dbReference type="ChEBI" id="CHEBI:15378"/>
        <dbReference type="ChEBI" id="CHEBI:24646"/>
        <dbReference type="ChEBI" id="CHEBI:57540"/>
        <dbReference type="ChEBI" id="CHEBI:57945"/>
        <dbReference type="ChEBI" id="CHEBI:132124"/>
    </reaction>
</comment>
<keyword evidence="5" id="KW-1003">Cell membrane</keyword>
<keyword evidence="2 5" id="KW-0812">Transmembrane</keyword>
<organism evidence="8 9">
    <name type="scientific">Eiseniibacteriota bacterium</name>
    <dbReference type="NCBI Taxonomy" id="2212470"/>
    <lineage>
        <taxon>Bacteria</taxon>
        <taxon>Candidatus Eiseniibacteriota</taxon>
    </lineage>
</organism>
<dbReference type="PANTHER" id="PTHR22773">
    <property type="entry name" value="NADH DEHYDROGENASE"/>
    <property type="match status" value="1"/>
</dbReference>
<name>A0A948RU32_UNCEI</name>
<feature type="transmembrane region" description="Helical" evidence="5">
    <location>
        <begin position="17"/>
        <end position="37"/>
    </location>
</feature>
<dbReference type="HAMAP" id="MF_00445">
    <property type="entry name" value="NDH1_NuoN_1"/>
    <property type="match status" value="1"/>
</dbReference>
<sequence>MSELVYNSVGTMDSLRYFLPELSLLGVFLVVFFMDLAMGREQSRWTGPVGVIGLFCVLVITLMSQGRLTADGSAGVRLFSGMVVADPIAVFFKVIFLATAAITILMSWKSSELKGRRLGEYVGLLLLLCMGLFLMSSSTNLLMFYISMEVVSYLSYVLVGFVKGDRKGSEAALKYVLFGSVSSGAMLFGISILYGLTGTLDLLALTQNLIEGANLAMYVGTSLVLVGIGYKISAVPFHFWTPDVYEGANTPMTAFLSVASKAAGFALLIRFVFFGVSGLSGAALGAVDWQRVLMFLSIVTMTLGNFVALHQKSMKRLLAYSSIAHAGYVLMGLSTLNHDGLFAALFYFAIYLLMNLGAFLVIISLRDRIESEDQITSYIGLGRKFPMVAILMGVFLFSLTGVPPFGGFIGKFYLFAAVIKAGFYKLAVIGVLNSVVSLFYYARILRAMFLARTEDEEAGIETPAPAHLSAHVIPLYSVMLVMLAVPTVLLGIYWAPLQRWVESSVGFLF</sequence>
<dbReference type="GO" id="GO:0050136">
    <property type="term" value="F:NADH dehydrogenase (quinone) (non-electrogenic) activity"/>
    <property type="evidence" value="ECO:0007669"/>
    <property type="project" value="UniProtKB-UniRule"/>
</dbReference>
<protein>
    <recommendedName>
        <fullName evidence="5">NADH-quinone oxidoreductase subunit N</fullName>
        <ecNumber evidence="5">7.1.1.-</ecNumber>
    </recommendedName>
    <alternativeName>
        <fullName evidence="5">NADH dehydrogenase I subunit N</fullName>
    </alternativeName>
    <alternativeName>
        <fullName evidence="5">NDH-1 subunit N</fullName>
    </alternativeName>
</protein>
<evidence type="ECO:0000256" key="4">
    <source>
        <dbReference type="ARBA" id="ARBA00023136"/>
    </source>
</evidence>
<evidence type="ECO:0000256" key="3">
    <source>
        <dbReference type="ARBA" id="ARBA00022989"/>
    </source>
</evidence>
<keyword evidence="5" id="KW-0830">Ubiquinone</keyword>
<dbReference type="EC" id="7.1.1.-" evidence="5"/>
<feature type="transmembrane region" description="Helical" evidence="5">
    <location>
        <begin position="292"/>
        <end position="310"/>
    </location>
</feature>
<comment type="similarity">
    <text evidence="5">Belongs to the complex I subunit 2 family.</text>
</comment>
<dbReference type="GO" id="GO:0005886">
    <property type="term" value="C:plasma membrane"/>
    <property type="evidence" value="ECO:0007669"/>
    <property type="project" value="UniProtKB-SubCell"/>
</dbReference>
<comment type="caution">
    <text evidence="8">The sequence shown here is derived from an EMBL/GenBank/DDBJ whole genome shotgun (WGS) entry which is preliminary data.</text>
</comment>
<proteinExistence type="inferred from homology"/>
<evidence type="ECO:0000256" key="2">
    <source>
        <dbReference type="ARBA" id="ARBA00022692"/>
    </source>
</evidence>
<comment type="subunit">
    <text evidence="5">NDH-1 is composed of 14 different subunits. Subunits NuoA, H, J, K, L, M, N constitute the membrane sector of the complex.</text>
</comment>
<dbReference type="Pfam" id="PF00361">
    <property type="entry name" value="Proton_antipo_M"/>
    <property type="match status" value="1"/>
</dbReference>
<evidence type="ECO:0000259" key="7">
    <source>
        <dbReference type="Pfam" id="PF00361"/>
    </source>
</evidence>
<feature type="transmembrane region" description="Helical" evidence="5">
    <location>
        <begin position="49"/>
        <end position="68"/>
    </location>
</feature>
<feature type="transmembrane region" description="Helical" evidence="5">
    <location>
        <begin position="142"/>
        <end position="163"/>
    </location>
</feature>
<dbReference type="InterPro" id="IPR010096">
    <property type="entry name" value="NADH-Q_OxRdtase_suN/2"/>
</dbReference>
<feature type="transmembrane region" description="Helical" evidence="5">
    <location>
        <begin position="385"/>
        <end position="406"/>
    </location>
</feature>
<comment type="function">
    <text evidence="5">NDH-1 shuttles electrons from NADH, via FMN and iron-sulfur (Fe-S) centers, to quinones in the respiratory chain. The immediate electron acceptor for the enzyme in this species is believed to be ubiquinone. Couples the redox reaction to proton translocation (for every two electrons transferred, four hydrogen ions are translocated across the cytoplasmic membrane), and thus conserves the redox energy in a proton gradient.</text>
</comment>
<keyword evidence="3 5" id="KW-1133">Transmembrane helix</keyword>
<gene>
    <name evidence="5" type="primary">nuoN</name>
    <name evidence="8" type="ORF">KJ970_01500</name>
</gene>
<reference evidence="8" key="1">
    <citation type="submission" date="2021-05" db="EMBL/GenBank/DDBJ databases">
        <title>Energy efficiency and biological interactions define the core microbiome of deep oligotrophic groundwater.</title>
        <authorList>
            <person name="Mehrshad M."/>
            <person name="Lopez-Fernandez M."/>
            <person name="Bell E."/>
            <person name="Bernier-Latmani R."/>
            <person name="Bertilsson S."/>
            <person name="Dopson M."/>
        </authorList>
    </citation>
    <scope>NUCLEOTIDE SEQUENCE</scope>
    <source>
        <strain evidence="8">Modern_marine.mb.64</strain>
    </source>
</reference>
<keyword evidence="4 5" id="KW-0472">Membrane</keyword>
<dbReference type="GO" id="GO:0012505">
    <property type="term" value="C:endomembrane system"/>
    <property type="evidence" value="ECO:0007669"/>
    <property type="project" value="UniProtKB-SubCell"/>
</dbReference>
<keyword evidence="5" id="KW-1278">Translocase</keyword>
<dbReference type="NCBIfam" id="TIGR01770">
    <property type="entry name" value="NDH_I_N"/>
    <property type="match status" value="1"/>
</dbReference>
<evidence type="ECO:0000313" key="9">
    <source>
        <dbReference type="Proteomes" id="UP000777784"/>
    </source>
</evidence>
<feature type="domain" description="NADH:quinone oxidoreductase/Mrp antiporter transmembrane" evidence="7">
    <location>
        <begin position="138"/>
        <end position="436"/>
    </location>
</feature>
<dbReference type="GO" id="GO:0048038">
    <property type="term" value="F:quinone binding"/>
    <property type="evidence" value="ECO:0007669"/>
    <property type="project" value="UniProtKB-KW"/>
</dbReference>
<keyword evidence="5" id="KW-0520">NAD</keyword>
<dbReference type="GO" id="GO:0008137">
    <property type="term" value="F:NADH dehydrogenase (ubiquinone) activity"/>
    <property type="evidence" value="ECO:0007669"/>
    <property type="project" value="InterPro"/>
</dbReference>
<keyword evidence="5" id="KW-0813">Transport</keyword>
<feature type="transmembrane region" description="Helical" evidence="5">
    <location>
        <begin position="262"/>
        <end position="286"/>
    </location>
</feature>
<feature type="transmembrane region" description="Helical" evidence="5">
    <location>
        <begin position="175"/>
        <end position="196"/>
    </location>
</feature>
<evidence type="ECO:0000256" key="6">
    <source>
        <dbReference type="RuleBase" id="RU000320"/>
    </source>
</evidence>
<dbReference type="Proteomes" id="UP000777784">
    <property type="component" value="Unassembled WGS sequence"/>
</dbReference>
<feature type="transmembrane region" description="Helical" evidence="5">
    <location>
        <begin position="88"/>
        <end position="106"/>
    </location>
</feature>
<feature type="transmembrane region" description="Helical" evidence="5">
    <location>
        <begin position="412"/>
        <end position="442"/>
    </location>
</feature>
<evidence type="ECO:0000256" key="5">
    <source>
        <dbReference type="HAMAP-Rule" id="MF_00445"/>
    </source>
</evidence>
<dbReference type="InterPro" id="IPR001750">
    <property type="entry name" value="ND/Mrp_TM"/>
</dbReference>
<feature type="transmembrane region" description="Helical" evidence="5">
    <location>
        <begin position="216"/>
        <end position="241"/>
    </location>
</feature>
<evidence type="ECO:0000313" key="8">
    <source>
        <dbReference type="EMBL" id="MBU2689578.1"/>
    </source>
</evidence>
<keyword evidence="5" id="KW-0874">Quinone</keyword>
<feature type="transmembrane region" description="Helical" evidence="5">
    <location>
        <begin position="342"/>
        <end position="365"/>
    </location>
</feature>